<accession>A0A7R9BCD3</accession>
<feature type="compositionally biased region" description="Low complexity" evidence="2">
    <location>
        <begin position="264"/>
        <end position="276"/>
    </location>
</feature>
<organism evidence="6">
    <name type="scientific">Notodromas monacha</name>
    <dbReference type="NCBI Taxonomy" id="399045"/>
    <lineage>
        <taxon>Eukaryota</taxon>
        <taxon>Metazoa</taxon>
        <taxon>Ecdysozoa</taxon>
        <taxon>Arthropoda</taxon>
        <taxon>Crustacea</taxon>
        <taxon>Oligostraca</taxon>
        <taxon>Ostracoda</taxon>
        <taxon>Podocopa</taxon>
        <taxon>Podocopida</taxon>
        <taxon>Cypridocopina</taxon>
        <taxon>Cypridoidea</taxon>
        <taxon>Cyprididae</taxon>
        <taxon>Notodromas</taxon>
    </lineage>
</organism>
<evidence type="ECO:0000256" key="2">
    <source>
        <dbReference type="SAM" id="MobiDB-lite"/>
    </source>
</evidence>
<keyword evidence="7" id="KW-1185">Reference proteome</keyword>
<dbReference type="Gene3D" id="1.25.40.990">
    <property type="match status" value="1"/>
</dbReference>
<feature type="compositionally biased region" description="Low complexity" evidence="2">
    <location>
        <begin position="302"/>
        <end position="314"/>
    </location>
</feature>
<dbReference type="InterPro" id="IPR031907">
    <property type="entry name" value="MCM3AP_GANP"/>
</dbReference>
<dbReference type="InterPro" id="IPR000504">
    <property type="entry name" value="RRM_dom"/>
</dbReference>
<dbReference type="OrthoDB" id="21502at2759"/>
<feature type="domain" description="Germinal-centre associated nuclear protein MCM3AP" evidence="5">
    <location>
        <begin position="1245"/>
        <end position="1705"/>
    </location>
</feature>
<dbReference type="InterPro" id="IPR045107">
    <property type="entry name" value="SAC3/GANP/THP3"/>
</dbReference>
<dbReference type="EMBL" id="CAJPEX010000040">
    <property type="protein sequence ID" value="CAG0912675.1"/>
    <property type="molecule type" value="Genomic_DNA"/>
</dbReference>
<feature type="region of interest" description="Disordered" evidence="2">
    <location>
        <begin position="479"/>
        <end position="508"/>
    </location>
</feature>
<dbReference type="PANTHER" id="PTHR12436">
    <property type="entry name" value="80 KDA MCM3-ASSOCIATED PROTEIN"/>
    <property type="match status" value="1"/>
</dbReference>
<dbReference type="Proteomes" id="UP000678499">
    <property type="component" value="Unassembled WGS sequence"/>
</dbReference>
<proteinExistence type="predicted"/>
<name>A0A7R9BCD3_9CRUS</name>
<dbReference type="GO" id="GO:0070390">
    <property type="term" value="C:transcription export complex 2"/>
    <property type="evidence" value="ECO:0007669"/>
    <property type="project" value="TreeGrafter"/>
</dbReference>
<dbReference type="InterPro" id="IPR012677">
    <property type="entry name" value="Nucleotide-bd_a/b_plait_sf"/>
</dbReference>
<evidence type="ECO:0000256" key="1">
    <source>
        <dbReference type="ARBA" id="ARBA00022884"/>
    </source>
</evidence>
<dbReference type="Gene3D" id="3.30.70.330">
    <property type="match status" value="1"/>
</dbReference>
<dbReference type="Pfam" id="PF16769">
    <property type="entry name" value="MCM3AP_GANP"/>
    <property type="match status" value="1"/>
</dbReference>
<feature type="compositionally biased region" description="Acidic residues" evidence="2">
    <location>
        <begin position="331"/>
        <end position="342"/>
    </location>
</feature>
<feature type="compositionally biased region" description="Basic and acidic residues" evidence="2">
    <location>
        <begin position="343"/>
        <end position="356"/>
    </location>
</feature>
<gene>
    <name evidence="6" type="ORF">NMOB1V02_LOCUS452</name>
</gene>
<dbReference type="GO" id="GO:0003723">
    <property type="term" value="F:RNA binding"/>
    <property type="evidence" value="ECO:0007669"/>
    <property type="project" value="UniProtKB-KW"/>
</dbReference>
<evidence type="ECO:0000259" key="3">
    <source>
        <dbReference type="Pfam" id="PF00076"/>
    </source>
</evidence>
<dbReference type="InterPro" id="IPR005062">
    <property type="entry name" value="SAC3/GANP/THP3_conserved"/>
</dbReference>
<dbReference type="GO" id="GO:0005737">
    <property type="term" value="C:cytoplasm"/>
    <property type="evidence" value="ECO:0007669"/>
    <property type="project" value="TreeGrafter"/>
</dbReference>
<feature type="region of interest" description="Disordered" evidence="2">
    <location>
        <begin position="300"/>
        <end position="382"/>
    </location>
</feature>
<keyword evidence="1" id="KW-0694">RNA-binding</keyword>
<sequence length="1898" mass="213207">MSEQQSVFEPTSKSVATPASGFSFGARLSDAGAASSEGAKTFGDFSSQGFGAGFPSSLMSDEEPTKKSTFGTGSRYKYVAPGFTKTTFSAYAAKDFGASKPANVFGNLTANPPGFADLRSTAEQNLFSTKASKPVSFGGSFQKEDAGKSTLNLFAKKEPSAFGGSASGVSAFFSDQPFGSSTLPQTKVDDQKPVFGTKLSFLSTSSAPSAASSLVSDATPVQESGNLFVTSDALKKPTVSSDDLFARSLDSGQFGKPSLNTVGSSWSSSESTAWTSEKSKVPPKYSTLFGKSVDSSALMKIAAEQASQPSSSESPMEDFSDMASSERVEDGCLDDEHYESDEDGKNPKEEGLHESESASSRQESPPNVTPVRGKSPVETTVPPMKSKFRTRKISAGFEPGDFTALSLKNVPPSLNQRYLQQYYSKYGDVSRVTVYPLKRIGYVYFHDAQIARLAKTSSKDLIKAFPGLSVLLYKPNSPRTRSVLPKSRTEPYALPKVRQEEPSESSVAEPVVVSSGTLEKNFVELCAVPAHSAEQRWKILDVRDRLLKLYRDKKRNLADYLVGTCPDMCPEKERYLRCYQNILTPFEKSSSRENSAEFHRYCVKEYSRSSADQEEPLSHDLRPIETLQKAMIYLLSNVLDKFEHYSGDLPIEEWYNFLWDRMRAIRKDITQQQLTGPIAVELIEICVRFHILACAVMAMEAVHVFDPKINDENLTKSLTTVLQMYEDGKKENCRYPNEAEFRAYYVLLRADRGDTLRKIQTLDPAIRKTPLVQLSIKICGTLSSRNYVRFFMLIRDPTLPILVSAILMRYFWQVRSEALRLLVFAVVSSKKKPVNLRISDLKKWLGFDDESEEEVIAFCQAHNLMVQMGRPGDTEAGGFTDDANEVSNCVLLDRNLFKVCQDSLPTSASLVWKKKGGENLSQIVLGGKPLDASALDALQPHDSFDLKGFLKESSKLARDQGCQIIVPTSVLEATQPSSDQPFVRFNAQPREAKFGAASLLDVQLKREMEEKKRRLREVLINRLADQAFEEMLDSVIQGSVRVIALSEKTKAREAEVRLKMELEREKLREAERLAALRQTVINGAAVDLLAEVLKEEMKKLCGNAISCVRTDNIRAALEQMVPALVSKILDDVVDEEVKLLTEDEISIHRFERDALVERMREKRNLRLLAKYSAIWMKFARVRALLRRAEKSFPVSSPFITPRDIQERLTGTRYLLPLTDFKSAQEKQKLVKENLENIKAFKLAREQEAWEPLRLYERVEELLVPRLKSGREVTFKLSLLLSEKVRLNAMRNWAVWLASKFRCSDTSESDEEAVLLTKSGNPRGEKLVNVFVSVRMDGLGSEDPDPNVVGTTGFMIFLEFPFAHEDLKANASSFAELLLAKRRKNPAVPVLIYLCGEKASEKACLSVADVFQLGKFRLAGYLTDYAVLPCVVKRNFIASNEKLNQGMEWLIENTSVDQIPEIIMPIVTFVEKFMNDYIMDPIFSNMSSRVKNGLLHQGLNEQVRFYNAGIDHLIACVKSQKITSLSWPPPEKIKADVQKNIPVGDWNSVERLDSLAKALSNMKLPLIAHQKDAESSWDSTCQELWGYIELIVGEKDRSSPSVPLLFSKVRQILRKTVRQFREAWREKGLPNKEDFDYRDDSVVFPSFVNLPWTHILHACYSFVLVSGCSKKTSNDPEMLAVCYKDELQTFEPPECWAELIPCSKPEDLRRMNESFSVVDARIADVLSEKRQKRKLENEESERGDKRVKFDMFSPLVAKCRMEKLWARDFDIRLKLALGEDISDEELNTSALEPSGQDISAFCSPIVAPSFESALGTRRRRSQGRRQLAEFNGSVGELPTFQESITEASETPNYLRFSVDLPENSNVYGEARRRFEALISSIRHGRRAEEDWLAESVKFN</sequence>
<dbReference type="InterPro" id="IPR035979">
    <property type="entry name" value="RBD_domain_sf"/>
</dbReference>
<dbReference type="EMBL" id="OA882077">
    <property type="protein sequence ID" value="CAD7272523.1"/>
    <property type="molecule type" value="Genomic_DNA"/>
</dbReference>
<feature type="domain" description="RRM" evidence="3">
    <location>
        <begin position="407"/>
        <end position="455"/>
    </location>
</feature>
<evidence type="ECO:0008006" key="8">
    <source>
        <dbReference type="Google" id="ProtNLM"/>
    </source>
</evidence>
<feature type="region of interest" description="Disordered" evidence="2">
    <location>
        <begin position="53"/>
        <end position="74"/>
    </location>
</feature>
<evidence type="ECO:0000259" key="5">
    <source>
        <dbReference type="Pfam" id="PF16769"/>
    </source>
</evidence>
<feature type="compositionally biased region" description="Polar residues" evidence="2">
    <location>
        <begin position="357"/>
        <end position="366"/>
    </location>
</feature>
<reference evidence="6" key="1">
    <citation type="submission" date="2020-11" db="EMBL/GenBank/DDBJ databases">
        <authorList>
            <person name="Tran Van P."/>
        </authorList>
    </citation>
    <scope>NUCLEOTIDE SEQUENCE</scope>
</reference>
<evidence type="ECO:0000259" key="4">
    <source>
        <dbReference type="Pfam" id="PF03399"/>
    </source>
</evidence>
<dbReference type="Pfam" id="PF03399">
    <property type="entry name" value="SAC3_GANP"/>
    <property type="match status" value="1"/>
</dbReference>
<dbReference type="Pfam" id="PF00076">
    <property type="entry name" value="RRM_1"/>
    <property type="match status" value="1"/>
</dbReference>
<feature type="region of interest" description="Disordered" evidence="2">
    <location>
        <begin position="249"/>
        <end position="287"/>
    </location>
</feature>
<dbReference type="PANTHER" id="PTHR12436:SF3">
    <property type="entry name" value="GERMINAL-CENTER ASSOCIATED NUCLEAR PROTEIN"/>
    <property type="match status" value="1"/>
</dbReference>
<evidence type="ECO:0000313" key="6">
    <source>
        <dbReference type="EMBL" id="CAD7272523.1"/>
    </source>
</evidence>
<protein>
    <recommendedName>
        <fullName evidence="8">Germinal-center associated nuclear protein</fullName>
    </recommendedName>
</protein>
<dbReference type="SUPFAM" id="SSF54928">
    <property type="entry name" value="RNA-binding domain, RBD"/>
    <property type="match status" value="1"/>
</dbReference>
<evidence type="ECO:0000313" key="7">
    <source>
        <dbReference type="Proteomes" id="UP000678499"/>
    </source>
</evidence>
<feature type="domain" description="SAC3/GANP/THP3 conserved" evidence="4">
    <location>
        <begin position="568"/>
        <end position="867"/>
    </location>
</feature>
<dbReference type="GO" id="GO:0006406">
    <property type="term" value="P:mRNA export from nucleus"/>
    <property type="evidence" value="ECO:0007669"/>
    <property type="project" value="TreeGrafter"/>
</dbReference>